<dbReference type="InterPro" id="IPR011047">
    <property type="entry name" value="Quinoprotein_ADH-like_sf"/>
</dbReference>
<sequence length="1502" mass="172007">MRFLLLVLVLLSASLPSEASNTLRLQQLSVQEGLSQNSVTRIVKDHEGFLWVATEGGLNRYDGYSFHHVPGPGNQFLDAYVSTINITSDGSLWVALPSQGVFQLPPQGDDFILHIEARMIDDWWLDEVIAIKEYQNQLLIISESHVRLYDPETQEVHQIFELQTEDGNFEDIIRSHHLIDDIIILATSAGVIALTPEDFSAVNLWHLDPEAASPDMLNTKAFAQFEQRLFVATVQGLYSWQLDTLTTYITEQDQLPPAQMHESQMNIWDLHATDNSLYMATHQGLYEYRASWQTPEQLLRFSDANLNLFDNSIRTFYYDSNQQFWLGTAINGLFHWQPASQNFTSLVRGIAPVEELSHNVVWALAEDIDNRLWIGTQNGLNMLTPDNQLQTYLESDDEYSMFTSGTIFDIFPDPQVADKLWLYLAGEIVQFDAESGDIEKVPTSDTESTEIMADFGWGYRLLEDHKIWFFITDGLVSYDIQTGQAKIYKDTQDDGFNALNAYHILGTRQGHPDQILLGLASELWIFDTRDSTFEKVYQHEPYQLYSYIAPESHLVDQDNKLWITMEGAGIAVLDNDTLEFKFRLQTTDGLPTNAVYSAQPGLDGEIWFSSHSGLLRVNPVTLHVEQFTYQDGISGNEFNARATGLFDDGVIAYGGMRGVTMFHPDNFQRSPQPPKVSITDVDRLTSRERLNLPLRNLNQQRIHLDYDENNLRVHVSTLQYDRQHRVQYDYHLSGPTTFSVLETTDRYVTFPRLQPGSYQLTVNAYDSRSGVRGESAILYIEVGYHPFFSPLAISLYVLSVLLIAAFLIYYRYQQHQQVIRNKKRAEASEERLQLALSITGSGVWDWHQEENQLYENRIRQELGHTVFREPLSIDDHLQLIHPQDQKLFEQRWTQLIKGTAENFACTYRMRHQDGGWLWFTDLGKVSGRNQSGIPKRITGTFQNITEARANREKALLFGKAFEQTMDWVLLLNADFLPLTANKAFCNAVAIEDMENIKDYDFTRMSKQRLRNYRNILNTLKPGEQWRGEDVIQLGDQQETPVLMNISAVLDNNDQGMFYVVVITNISAQKEAEKQLRKLANYDSLTGLANRTLLHDRVFSIIQDDSLQKQRFGVIFIDLDRFKQVNDSLGHSVGDELLCIIASRLSTYLSEQDTVARLGGDEFIVLLRDVSNPEKVEQTARSIIDTINEPVLLQQHHIRTSPSLGIALYPEHGINTDELLKHADVAMYHAKGSGRNCYRIFEQEMDIKVRERLALETELKHAASHHQLLNYYQPIIAADSNHTVGVELLLRWQHKETFIDPDKFIPIAEDLGIIIYMTNQAMQQGLADLVEMRRIQPDLYLSVNLSVSHLDYPHLPAQVEQLLAEYQLPASALRFEITEGILIEETVRAGSVMRELRDLGIHLLLDDFGTGYSSLRYVKEFPVGIIKIDRSFTQDIGIDTSNEAIIDSILAMARNLDKTCIAEGVESEAQKRWLLARHCNLMQGFLFARPMPLNELLEWFPRH</sequence>
<dbReference type="Pfam" id="PF07494">
    <property type="entry name" value="Reg_prop"/>
    <property type="match status" value="2"/>
</dbReference>
<dbReference type="OrthoDB" id="9804951at2"/>
<dbReference type="SUPFAM" id="SSF141868">
    <property type="entry name" value="EAL domain-like"/>
    <property type="match status" value="1"/>
</dbReference>
<feature type="domain" description="GGDEF" evidence="5">
    <location>
        <begin position="1109"/>
        <end position="1242"/>
    </location>
</feature>
<evidence type="ECO:0000313" key="6">
    <source>
        <dbReference type="EMBL" id="RUO26491.1"/>
    </source>
</evidence>
<dbReference type="SUPFAM" id="SSF50998">
    <property type="entry name" value="Quinoprotein alcohol dehydrogenase-like"/>
    <property type="match status" value="1"/>
</dbReference>
<feature type="chain" id="PRO_5019129398" description="GGDEF-domain containing protein" evidence="2">
    <location>
        <begin position="20"/>
        <end position="1502"/>
    </location>
</feature>
<gene>
    <name evidence="6" type="ORF">CWE09_07225</name>
</gene>
<dbReference type="Gene3D" id="3.20.20.450">
    <property type="entry name" value="EAL domain"/>
    <property type="match status" value="1"/>
</dbReference>
<dbReference type="NCBIfam" id="TIGR00254">
    <property type="entry name" value="GGDEF"/>
    <property type="match status" value="1"/>
</dbReference>
<dbReference type="GO" id="GO:0003824">
    <property type="term" value="F:catalytic activity"/>
    <property type="evidence" value="ECO:0007669"/>
    <property type="project" value="UniProtKB-ARBA"/>
</dbReference>
<dbReference type="PROSITE" id="PS50883">
    <property type="entry name" value="EAL"/>
    <property type="match status" value="1"/>
</dbReference>
<dbReference type="Gene3D" id="2.130.10.10">
    <property type="entry name" value="YVTN repeat-like/Quinoprotein amine dehydrogenase"/>
    <property type="match status" value="2"/>
</dbReference>
<evidence type="ECO:0000259" key="4">
    <source>
        <dbReference type="PROSITE" id="PS50883"/>
    </source>
</evidence>
<dbReference type="InterPro" id="IPR015943">
    <property type="entry name" value="WD40/YVTN_repeat-like_dom_sf"/>
</dbReference>
<dbReference type="Pfam" id="PF00990">
    <property type="entry name" value="GGDEF"/>
    <property type="match status" value="1"/>
</dbReference>
<accession>A0A432W8W2</accession>
<evidence type="ECO:0000256" key="1">
    <source>
        <dbReference type="ARBA" id="ARBA00001946"/>
    </source>
</evidence>
<dbReference type="Pfam" id="PF13426">
    <property type="entry name" value="PAS_9"/>
    <property type="match status" value="1"/>
</dbReference>
<dbReference type="SUPFAM" id="SSF63829">
    <property type="entry name" value="Calcium-dependent phosphotriesterase"/>
    <property type="match status" value="1"/>
</dbReference>
<evidence type="ECO:0000313" key="7">
    <source>
        <dbReference type="Proteomes" id="UP000288293"/>
    </source>
</evidence>
<dbReference type="Pfam" id="PF00563">
    <property type="entry name" value="EAL"/>
    <property type="match status" value="1"/>
</dbReference>
<proteinExistence type="predicted"/>
<dbReference type="InterPro" id="IPR000700">
    <property type="entry name" value="PAS-assoc_C"/>
</dbReference>
<dbReference type="CDD" id="cd01949">
    <property type="entry name" value="GGDEF"/>
    <property type="match status" value="1"/>
</dbReference>
<dbReference type="CDD" id="cd01948">
    <property type="entry name" value="EAL"/>
    <property type="match status" value="1"/>
</dbReference>
<keyword evidence="2" id="KW-0732">Signal</keyword>
<dbReference type="SMART" id="SM00086">
    <property type="entry name" value="PAC"/>
    <property type="match status" value="2"/>
</dbReference>
<dbReference type="InterPro" id="IPR001633">
    <property type="entry name" value="EAL_dom"/>
</dbReference>
<dbReference type="EMBL" id="PIPL01000001">
    <property type="protein sequence ID" value="RUO26491.1"/>
    <property type="molecule type" value="Genomic_DNA"/>
</dbReference>
<evidence type="ECO:0000259" key="5">
    <source>
        <dbReference type="PROSITE" id="PS50887"/>
    </source>
</evidence>
<dbReference type="RefSeq" id="WP_126803302.1">
    <property type="nucleotide sequence ID" value="NZ_PIPL01000001.1"/>
</dbReference>
<dbReference type="PROSITE" id="PS50113">
    <property type="entry name" value="PAC"/>
    <property type="match status" value="1"/>
</dbReference>
<dbReference type="Proteomes" id="UP000288293">
    <property type="component" value="Unassembled WGS sequence"/>
</dbReference>
<evidence type="ECO:0000256" key="2">
    <source>
        <dbReference type="SAM" id="SignalP"/>
    </source>
</evidence>
<feature type="signal peptide" evidence="2">
    <location>
        <begin position="1"/>
        <end position="19"/>
    </location>
</feature>
<protein>
    <recommendedName>
        <fullName evidence="8">GGDEF-domain containing protein</fullName>
    </recommendedName>
</protein>
<evidence type="ECO:0008006" key="8">
    <source>
        <dbReference type="Google" id="ProtNLM"/>
    </source>
</evidence>
<dbReference type="Gene3D" id="3.30.450.20">
    <property type="entry name" value="PAS domain"/>
    <property type="match status" value="2"/>
</dbReference>
<dbReference type="Gene3D" id="3.30.70.270">
    <property type="match status" value="1"/>
</dbReference>
<dbReference type="FunFam" id="3.30.70.270:FF:000001">
    <property type="entry name" value="Diguanylate cyclase domain protein"/>
    <property type="match status" value="1"/>
</dbReference>
<reference evidence="6 7" key="1">
    <citation type="journal article" date="2011" name="Front. Microbiol.">
        <title>Genomic signatures of strain selection and enhancement in Bacillus atrophaeus var. globigii, a historical biowarfare simulant.</title>
        <authorList>
            <person name="Gibbons H.S."/>
            <person name="Broomall S.M."/>
            <person name="McNew L.A."/>
            <person name="Daligault H."/>
            <person name="Chapman C."/>
            <person name="Bruce D."/>
            <person name="Karavis M."/>
            <person name="Krepps M."/>
            <person name="McGregor P.A."/>
            <person name="Hong C."/>
            <person name="Park K.H."/>
            <person name="Akmal A."/>
            <person name="Feldman A."/>
            <person name="Lin J.S."/>
            <person name="Chang W.E."/>
            <person name="Higgs B.W."/>
            <person name="Demirev P."/>
            <person name="Lindquist J."/>
            <person name="Liem A."/>
            <person name="Fochler E."/>
            <person name="Read T.D."/>
            <person name="Tapia R."/>
            <person name="Johnson S."/>
            <person name="Bishop-Lilly K.A."/>
            <person name="Detter C."/>
            <person name="Han C."/>
            <person name="Sozhamannan S."/>
            <person name="Rosenzweig C.N."/>
            <person name="Skowronski E.W."/>
        </authorList>
    </citation>
    <scope>NUCLEOTIDE SEQUENCE [LARGE SCALE GENOMIC DNA]</scope>
    <source>
        <strain evidence="6 7">MLST1</strain>
    </source>
</reference>
<dbReference type="InterPro" id="IPR013783">
    <property type="entry name" value="Ig-like_fold"/>
</dbReference>
<dbReference type="InterPro" id="IPR035919">
    <property type="entry name" value="EAL_sf"/>
</dbReference>
<dbReference type="InterPro" id="IPR035965">
    <property type="entry name" value="PAS-like_dom_sf"/>
</dbReference>
<dbReference type="SMART" id="SM00052">
    <property type="entry name" value="EAL"/>
    <property type="match status" value="1"/>
</dbReference>
<dbReference type="SUPFAM" id="SSF55073">
    <property type="entry name" value="Nucleotide cyclase"/>
    <property type="match status" value="1"/>
</dbReference>
<organism evidence="6 7">
    <name type="scientific">Aliidiomarina minuta</name>
    <dbReference type="NCBI Taxonomy" id="880057"/>
    <lineage>
        <taxon>Bacteria</taxon>
        <taxon>Pseudomonadati</taxon>
        <taxon>Pseudomonadota</taxon>
        <taxon>Gammaproteobacteria</taxon>
        <taxon>Alteromonadales</taxon>
        <taxon>Idiomarinaceae</taxon>
        <taxon>Aliidiomarina</taxon>
    </lineage>
</organism>
<dbReference type="InterPro" id="IPR000160">
    <property type="entry name" value="GGDEF_dom"/>
</dbReference>
<comment type="cofactor">
    <cofactor evidence="1">
        <name>Mg(2+)</name>
        <dbReference type="ChEBI" id="CHEBI:18420"/>
    </cofactor>
</comment>
<dbReference type="PANTHER" id="PTHR44757:SF2">
    <property type="entry name" value="BIOFILM ARCHITECTURE MAINTENANCE PROTEIN MBAA"/>
    <property type="match status" value="1"/>
</dbReference>
<dbReference type="SUPFAM" id="SSF55785">
    <property type="entry name" value="PYP-like sensor domain (PAS domain)"/>
    <property type="match status" value="2"/>
</dbReference>
<feature type="domain" description="EAL" evidence="4">
    <location>
        <begin position="1251"/>
        <end position="1502"/>
    </location>
</feature>
<dbReference type="InterPro" id="IPR011110">
    <property type="entry name" value="Reg_prop"/>
</dbReference>
<dbReference type="InterPro" id="IPR052155">
    <property type="entry name" value="Biofilm_reg_signaling"/>
</dbReference>
<dbReference type="SMART" id="SM00267">
    <property type="entry name" value="GGDEF"/>
    <property type="match status" value="1"/>
</dbReference>
<evidence type="ECO:0000259" key="3">
    <source>
        <dbReference type="PROSITE" id="PS50113"/>
    </source>
</evidence>
<feature type="domain" description="PAC" evidence="3">
    <location>
        <begin position="1025"/>
        <end position="1077"/>
    </location>
</feature>
<dbReference type="InterPro" id="IPR029787">
    <property type="entry name" value="Nucleotide_cyclase"/>
</dbReference>
<dbReference type="Pfam" id="PF08447">
    <property type="entry name" value="PAS_3"/>
    <property type="match status" value="1"/>
</dbReference>
<name>A0A432W8W2_9GAMM</name>
<dbReference type="PROSITE" id="PS50887">
    <property type="entry name" value="GGDEF"/>
    <property type="match status" value="1"/>
</dbReference>
<keyword evidence="7" id="KW-1185">Reference proteome</keyword>
<dbReference type="InterPro" id="IPR000014">
    <property type="entry name" value="PAS"/>
</dbReference>
<dbReference type="InterPro" id="IPR001610">
    <property type="entry name" value="PAC"/>
</dbReference>
<dbReference type="PANTHER" id="PTHR44757">
    <property type="entry name" value="DIGUANYLATE CYCLASE DGCP"/>
    <property type="match status" value="1"/>
</dbReference>
<dbReference type="Gene3D" id="2.60.40.10">
    <property type="entry name" value="Immunoglobulins"/>
    <property type="match status" value="1"/>
</dbReference>
<dbReference type="InterPro" id="IPR013655">
    <property type="entry name" value="PAS_fold_3"/>
</dbReference>
<dbReference type="InterPro" id="IPR043128">
    <property type="entry name" value="Rev_trsase/Diguanyl_cyclase"/>
</dbReference>
<comment type="caution">
    <text evidence="6">The sequence shown here is derived from an EMBL/GenBank/DDBJ whole genome shotgun (WGS) entry which is preliminary data.</text>
</comment>